<name>A0A8S3UF41_MYTED</name>
<feature type="region of interest" description="Disordered" evidence="1">
    <location>
        <begin position="132"/>
        <end position="236"/>
    </location>
</feature>
<dbReference type="Proteomes" id="UP000683360">
    <property type="component" value="Unassembled WGS sequence"/>
</dbReference>
<proteinExistence type="predicted"/>
<comment type="caution">
    <text evidence="3">The sequence shown here is derived from an EMBL/GenBank/DDBJ whole genome shotgun (WGS) entry which is preliminary data.</text>
</comment>
<keyword evidence="4" id="KW-1185">Reference proteome</keyword>
<dbReference type="OrthoDB" id="6100144at2759"/>
<sequence length="968" mass="111958">MEQLGKYQIPSGYKRRQNIDRILFYYNFDPRVQRDYISFLQTEREFEVKYRNRYTEITEKYRGEEAKDKDWALSTPLYRAICDRKSSSSYEEAMKEYWLLCKLKEDYYDLEKFKGFYESPRILPPISRAETAPADSLSSSSTLISKPPCGTSLTGKPETDPPLFGAPHTVHVPKSPEPGNRRQNESTSTPRRILSEPNTKSRKSPRDYVVTEKPAFDINESTTPPKSNRSSQSEIQLRQVPDIFESRIFKSKPVMKVAPVYNSQDQKSLTAQNKHLRDLLQTQTDEIMSLRNLDRENQDILQNLKARLSSCTCDDNPGSVDYTMNTSSTEIAQRFINVYDNEYKLAVETLISRNQDRLTEDVALYSLMQIIKKCYKLVNSVAAEQVENITSLMTDQVKQPCVTQHSNVQRKVSANDIKSLHTDAERLARLFRKRHCTVTITNLLDKFNELLESLPDYKVHLKTPEVSTFTERCLETIWLMLNQEPPMSLEWPQQGETFDTTLYKYYNRKGFNVNFPVWPAVLMYNKGPIFIKDNEARYETSTCLIHVHNIKQTASHSVLSINVFNGAGTGEGQDMQVFYPKHVLDAAKYEYIDLLKTENLLHTKYPEQFRSLVKNDDKQTVSSVENSRETPKISLEKRNAGIYITATYTKLFVQLEGDNKHLKKNRQNPERVKIGLIGRLSPTTPPKSPNMIVTARSQKSPLYIRKDGFVSADEYDEMRLELTKRDNAIQELTSRVSALANQHIYDGFPTFKYANETVNSTNIAEKFALVFENEWKAAYEDLADRGYHDEEIVYKLMRVIRYAYPFCQQIAEDQIIELIHTMEQPNVRQKNIYALDKGSLIHGYKSPLQLPSGVATRLAKEYRRASSTLSVPSVIQYFKESTASRLELNYKTLVSMNSYIDKCVELIWYMCVQDPSMILRWPDPDDAMDPTIFKYYKKKGTVVKHAVWPALYLHDAGLMLKRGCARPY</sequence>
<evidence type="ECO:0000313" key="3">
    <source>
        <dbReference type="EMBL" id="CAG2242073.1"/>
    </source>
</evidence>
<evidence type="ECO:0000256" key="1">
    <source>
        <dbReference type="SAM" id="MobiDB-lite"/>
    </source>
</evidence>
<feature type="domain" description="Mitochondria-eating protein C-terminal" evidence="2">
    <location>
        <begin position="329"/>
        <end position="530"/>
    </location>
</feature>
<gene>
    <name evidence="3" type="ORF">MEDL_54265</name>
</gene>
<reference evidence="3" key="1">
    <citation type="submission" date="2021-03" db="EMBL/GenBank/DDBJ databases">
        <authorList>
            <person name="Bekaert M."/>
        </authorList>
    </citation>
    <scope>NUCLEOTIDE SEQUENCE</scope>
</reference>
<feature type="domain" description="Mitochondria-eating protein C-terminal" evidence="2">
    <location>
        <begin position="761"/>
        <end position="963"/>
    </location>
</feature>
<organism evidence="3 4">
    <name type="scientific">Mytilus edulis</name>
    <name type="common">Blue mussel</name>
    <dbReference type="NCBI Taxonomy" id="6550"/>
    <lineage>
        <taxon>Eukaryota</taxon>
        <taxon>Metazoa</taxon>
        <taxon>Spiralia</taxon>
        <taxon>Lophotrochozoa</taxon>
        <taxon>Mollusca</taxon>
        <taxon>Bivalvia</taxon>
        <taxon>Autobranchia</taxon>
        <taxon>Pteriomorphia</taxon>
        <taxon>Mytilida</taxon>
        <taxon>Mytiloidea</taxon>
        <taxon>Mytilidae</taxon>
        <taxon>Mytilinae</taxon>
        <taxon>Mytilus</taxon>
    </lineage>
</organism>
<accession>A0A8S3UF41</accession>
<dbReference type="InterPro" id="IPR031981">
    <property type="entry name" value="MIEAP_C"/>
</dbReference>
<dbReference type="Pfam" id="PF16026">
    <property type="entry name" value="MIEAP"/>
    <property type="match status" value="2"/>
</dbReference>
<feature type="compositionally biased region" description="Polar residues" evidence="1">
    <location>
        <begin position="219"/>
        <end position="236"/>
    </location>
</feature>
<evidence type="ECO:0000313" key="4">
    <source>
        <dbReference type="Proteomes" id="UP000683360"/>
    </source>
</evidence>
<dbReference type="AlphaFoldDB" id="A0A8S3UF41"/>
<feature type="compositionally biased region" description="Low complexity" evidence="1">
    <location>
        <begin position="136"/>
        <end position="145"/>
    </location>
</feature>
<dbReference type="EMBL" id="CAJPWZ010002623">
    <property type="protein sequence ID" value="CAG2242073.1"/>
    <property type="molecule type" value="Genomic_DNA"/>
</dbReference>
<protein>
    <recommendedName>
        <fullName evidence="2">Mitochondria-eating protein C-terminal domain-containing protein</fullName>
    </recommendedName>
</protein>
<evidence type="ECO:0000259" key="2">
    <source>
        <dbReference type="Pfam" id="PF16026"/>
    </source>
</evidence>